<dbReference type="InterPro" id="IPR007214">
    <property type="entry name" value="YbaK/aa-tRNA-synth-assoc-dom"/>
</dbReference>
<feature type="domain" description="YbaK/aminoacyl-tRNA synthetase-associated" evidence="2">
    <location>
        <begin position="19"/>
        <end position="143"/>
    </location>
</feature>
<gene>
    <name evidence="3" type="ORF">C9J27_07200</name>
</gene>
<dbReference type="Pfam" id="PF04073">
    <property type="entry name" value="tRNA_edit"/>
    <property type="match status" value="1"/>
</dbReference>
<dbReference type="Gene3D" id="3.90.960.10">
    <property type="entry name" value="YbaK/aminoacyl-tRNA synthetase-associated domain"/>
    <property type="match status" value="1"/>
</dbReference>
<dbReference type="GO" id="GO:0002161">
    <property type="term" value="F:aminoacyl-tRNA deacylase activity"/>
    <property type="evidence" value="ECO:0007669"/>
    <property type="project" value="InterPro"/>
</dbReference>
<evidence type="ECO:0000313" key="4">
    <source>
        <dbReference type="Proteomes" id="UP000241426"/>
    </source>
</evidence>
<dbReference type="EMBL" id="PYNF01000004">
    <property type="protein sequence ID" value="PSV00022.1"/>
    <property type="molecule type" value="Genomic_DNA"/>
</dbReference>
<proteinExistence type="inferred from homology"/>
<dbReference type="eggNOG" id="COG3760">
    <property type="taxonomic scope" value="Bacteria"/>
</dbReference>
<dbReference type="SUPFAM" id="SSF55826">
    <property type="entry name" value="YbaK/ProRS associated domain"/>
    <property type="match status" value="1"/>
</dbReference>
<dbReference type="PANTHER" id="PTHR31423">
    <property type="entry name" value="YBAK DOMAIN-CONTAINING PROTEIN"/>
    <property type="match status" value="1"/>
</dbReference>
<dbReference type="CDD" id="cd04335">
    <property type="entry name" value="PrdX_deacylase"/>
    <property type="match status" value="1"/>
</dbReference>
<accession>A0A0B7JCZ6</accession>
<keyword evidence="3" id="KW-0436">Ligase</keyword>
<dbReference type="InterPro" id="IPR036754">
    <property type="entry name" value="YbaK/aa-tRNA-synt-asso_dom_sf"/>
</dbReference>
<dbReference type="GO" id="GO:0004812">
    <property type="term" value="F:aminoacyl-tRNA ligase activity"/>
    <property type="evidence" value="ECO:0007669"/>
    <property type="project" value="UniProtKB-KW"/>
</dbReference>
<keyword evidence="3" id="KW-0030">Aminoacyl-tRNA synthetase</keyword>
<dbReference type="Proteomes" id="UP000241426">
    <property type="component" value="Unassembled WGS sequence"/>
</dbReference>
<evidence type="ECO:0000313" key="3">
    <source>
        <dbReference type="EMBL" id="PSV00022.1"/>
    </source>
</evidence>
<accession>A0A2T3KKI9</accession>
<dbReference type="PANTHER" id="PTHR31423:SF3">
    <property type="entry name" value="PROLYL-TRNA SYNTHETASE ASSOCIATED DOMAIN-CONTAINING PROTEIN 1-RELATED"/>
    <property type="match status" value="1"/>
</dbReference>
<dbReference type="GeneID" id="29946140"/>
<comment type="caution">
    <text evidence="3">The sequence shown here is derived from an EMBL/GenBank/DDBJ whole genome shotgun (WGS) entry which is preliminary data.</text>
</comment>
<protein>
    <submittedName>
        <fullName evidence="3">Prolyl-tRNA synthetase associated domain-containing protein</fullName>
    </submittedName>
</protein>
<organism evidence="3 4">
    <name type="scientific">Photobacterium kishitanii</name>
    <dbReference type="NCBI Taxonomy" id="318456"/>
    <lineage>
        <taxon>Bacteria</taxon>
        <taxon>Pseudomonadati</taxon>
        <taxon>Pseudomonadota</taxon>
        <taxon>Gammaproteobacteria</taxon>
        <taxon>Vibrionales</taxon>
        <taxon>Vibrionaceae</taxon>
        <taxon>Photobacterium</taxon>
    </lineage>
</organism>
<reference evidence="3 4" key="1">
    <citation type="submission" date="2018-01" db="EMBL/GenBank/DDBJ databases">
        <title>Whole genome sequencing of Histamine producing bacteria.</title>
        <authorList>
            <person name="Butler K."/>
        </authorList>
    </citation>
    <scope>NUCLEOTIDE SEQUENCE [LARGE SCALE GENOMIC DNA]</scope>
    <source>
        <strain evidence="3 4">FS-7.2</strain>
    </source>
</reference>
<comment type="similarity">
    <text evidence="1">Belongs to the PRORSD1 family.</text>
</comment>
<evidence type="ECO:0000259" key="2">
    <source>
        <dbReference type="Pfam" id="PF04073"/>
    </source>
</evidence>
<dbReference type="InterPro" id="IPR040285">
    <property type="entry name" value="ProX/PRXD1"/>
</dbReference>
<dbReference type="RefSeq" id="WP_036790761.1">
    <property type="nucleotide sequence ID" value="NZ_LN794353.1"/>
</dbReference>
<sequence length="158" mass="17861">MNIYNILDELSIDYKKYDHPAVFSCEQAHLLGLNIEGVATKNLFIKDRKGSRHFLVVVIADKSIDLKSLSQRLGVTSLSFASPRRLEKYLSITPGAVSILDIIKDKNNEVELVVDNAIFNYLSLQCHPFTNTATLDITVKGIQQLLAHYQRPYIEIVL</sequence>
<name>A0A0B7JCZ6_9GAMM</name>
<dbReference type="AlphaFoldDB" id="A0A0B7JCZ6"/>
<evidence type="ECO:0000256" key="1">
    <source>
        <dbReference type="ARBA" id="ARBA00010201"/>
    </source>
</evidence>